<dbReference type="GO" id="GO:0005737">
    <property type="term" value="C:cytoplasm"/>
    <property type="evidence" value="ECO:0007669"/>
    <property type="project" value="UniProtKB-SubCell"/>
</dbReference>
<keyword evidence="3 7" id="KW-0479">Metal-binding</keyword>
<dbReference type="GO" id="GO:0006364">
    <property type="term" value="P:rRNA processing"/>
    <property type="evidence" value="ECO:0007669"/>
    <property type="project" value="UniProtKB-UniRule"/>
</dbReference>
<reference evidence="8 9" key="1">
    <citation type="journal article" date="2014" name="Genome Announc.">
        <title>Draft Genome Sequences of Marine Flavobacterium Nonlabens Strains NR17, NR24, NR27, NR32, NR33, and Ara13.</title>
        <authorList>
            <person name="Nakanishi M."/>
            <person name="Meirelles P."/>
            <person name="Suzuki R."/>
            <person name="Takatani N."/>
            <person name="Mino S."/>
            <person name="Suda W."/>
            <person name="Oshima K."/>
            <person name="Hattori M."/>
            <person name="Ohkuma M."/>
            <person name="Hosokawa M."/>
            <person name="Miyashita K."/>
            <person name="Thompson F.L."/>
            <person name="Niwa A."/>
            <person name="Sawabe T."/>
            <person name="Sawabe T."/>
        </authorList>
    </citation>
    <scope>NUCLEOTIDE SEQUENCE [LARGE SCALE GENOMIC DNA]</scope>
    <source>
        <strain evidence="9">JCM19275</strain>
    </source>
</reference>
<proteinExistence type="inferred from homology"/>
<organism evidence="8 9">
    <name type="scientific">Nonlabens ulvanivorans</name>
    <name type="common">Persicivirga ulvanivorans</name>
    <dbReference type="NCBI Taxonomy" id="906888"/>
    <lineage>
        <taxon>Bacteria</taxon>
        <taxon>Pseudomonadati</taxon>
        <taxon>Bacteroidota</taxon>
        <taxon>Flavobacteriia</taxon>
        <taxon>Flavobacteriales</taxon>
        <taxon>Flavobacteriaceae</taxon>
        <taxon>Nonlabens</taxon>
    </lineage>
</organism>
<dbReference type="InterPro" id="IPR020549">
    <property type="entry name" value="YbeY_CS"/>
</dbReference>
<feature type="binding site" evidence="7">
    <location>
        <position position="106"/>
    </location>
    <ligand>
        <name>Zn(2+)</name>
        <dbReference type="ChEBI" id="CHEBI:29105"/>
        <note>catalytic</note>
    </ligand>
</feature>
<dbReference type="Gene3D" id="3.40.390.30">
    <property type="entry name" value="Metalloproteases ('zincins'), catalytic domain"/>
    <property type="match status" value="1"/>
</dbReference>
<dbReference type="InterPro" id="IPR002036">
    <property type="entry name" value="YbeY"/>
</dbReference>
<evidence type="ECO:0000313" key="9">
    <source>
        <dbReference type="Proteomes" id="UP000029647"/>
    </source>
</evidence>
<accession>A0A090WCP3</accession>
<evidence type="ECO:0000256" key="2">
    <source>
        <dbReference type="ARBA" id="ARBA00022722"/>
    </source>
</evidence>
<feature type="binding site" evidence="7">
    <location>
        <position position="110"/>
    </location>
    <ligand>
        <name>Zn(2+)</name>
        <dbReference type="ChEBI" id="CHEBI:29105"/>
        <note>catalytic</note>
    </ligand>
</feature>
<evidence type="ECO:0000313" key="8">
    <source>
        <dbReference type="EMBL" id="GAL73943.1"/>
    </source>
</evidence>
<dbReference type="EMBL" id="BBNT01000001">
    <property type="protein sequence ID" value="GAL73943.1"/>
    <property type="molecule type" value="Genomic_DNA"/>
</dbReference>
<keyword evidence="2 7" id="KW-0540">Nuclease</keyword>
<keyword evidence="6 7" id="KW-0862">Zinc</keyword>
<dbReference type="GO" id="GO:0004222">
    <property type="term" value="F:metalloendopeptidase activity"/>
    <property type="evidence" value="ECO:0007669"/>
    <property type="project" value="InterPro"/>
</dbReference>
<dbReference type="AlphaFoldDB" id="A0A090WCP3"/>
<evidence type="ECO:0000256" key="6">
    <source>
        <dbReference type="ARBA" id="ARBA00022833"/>
    </source>
</evidence>
<keyword evidence="5 7" id="KW-0378">Hydrolase</keyword>
<evidence type="ECO:0000256" key="3">
    <source>
        <dbReference type="ARBA" id="ARBA00022723"/>
    </source>
</evidence>
<dbReference type="HAMAP" id="MF_00009">
    <property type="entry name" value="Endoribonucl_YbeY"/>
    <property type="match status" value="1"/>
</dbReference>
<evidence type="ECO:0000256" key="4">
    <source>
        <dbReference type="ARBA" id="ARBA00022759"/>
    </source>
</evidence>
<dbReference type="PROSITE" id="PS01306">
    <property type="entry name" value="UPF0054"/>
    <property type="match status" value="1"/>
</dbReference>
<sequence length="140" mass="16393">MVDFNYQFNFELSDEVRYSKWLGAVALSENKSLGDLSYVFCTDDFLLEINQKYLNHDTLTDIITFDYCDNDFIHGGEIYISVDRVKDNAKDFVVSFDDELLRVMSHGLLHLIGFGDKTDIEKSIMRLKEDEKIKMFHVKQ</sequence>
<evidence type="ECO:0000256" key="1">
    <source>
        <dbReference type="ARBA" id="ARBA00010875"/>
    </source>
</evidence>
<evidence type="ECO:0000256" key="7">
    <source>
        <dbReference type="HAMAP-Rule" id="MF_00009"/>
    </source>
</evidence>
<evidence type="ECO:0000256" key="5">
    <source>
        <dbReference type="ARBA" id="ARBA00022801"/>
    </source>
</evidence>
<comment type="cofactor">
    <cofactor evidence="7">
        <name>Zn(2+)</name>
        <dbReference type="ChEBI" id="CHEBI:29105"/>
    </cofactor>
    <text evidence="7">Binds 1 zinc ion.</text>
</comment>
<keyword evidence="4 7" id="KW-0255">Endonuclease</keyword>
<dbReference type="GO" id="GO:0008270">
    <property type="term" value="F:zinc ion binding"/>
    <property type="evidence" value="ECO:0007669"/>
    <property type="project" value="UniProtKB-UniRule"/>
</dbReference>
<comment type="subcellular location">
    <subcellularLocation>
        <location evidence="7">Cytoplasm</location>
    </subcellularLocation>
</comment>
<keyword evidence="7" id="KW-0690">Ribosome biogenesis</keyword>
<dbReference type="PANTHER" id="PTHR46986:SF1">
    <property type="entry name" value="ENDORIBONUCLEASE YBEY, CHLOROPLASTIC"/>
    <property type="match status" value="1"/>
</dbReference>
<comment type="function">
    <text evidence="7">Single strand-specific metallo-endoribonuclease involved in late-stage 70S ribosome quality control and in maturation of the 3' terminus of the 16S rRNA.</text>
</comment>
<dbReference type="InterPro" id="IPR023091">
    <property type="entry name" value="MetalPrtase_cat_dom_sf_prd"/>
</dbReference>
<protein>
    <recommendedName>
        <fullName evidence="7">Endoribonuclease YbeY</fullName>
        <ecNumber evidence="7">3.1.-.-</ecNumber>
    </recommendedName>
</protein>
<comment type="caution">
    <text evidence="8">The sequence shown here is derived from an EMBL/GenBank/DDBJ whole genome shotgun (WGS) entry which is preliminary data.</text>
</comment>
<dbReference type="Proteomes" id="UP000029647">
    <property type="component" value="Unassembled WGS sequence"/>
</dbReference>
<keyword evidence="7" id="KW-0963">Cytoplasm</keyword>
<dbReference type="SUPFAM" id="SSF55486">
    <property type="entry name" value="Metalloproteases ('zincins'), catalytic domain"/>
    <property type="match status" value="1"/>
</dbReference>
<feature type="binding site" evidence="7">
    <location>
        <position position="116"/>
    </location>
    <ligand>
        <name>Zn(2+)</name>
        <dbReference type="ChEBI" id="CHEBI:29105"/>
        <note>catalytic</note>
    </ligand>
</feature>
<name>A0A090WCP3_NONUL</name>
<dbReference type="Pfam" id="PF02130">
    <property type="entry name" value="YbeY"/>
    <property type="match status" value="1"/>
</dbReference>
<comment type="similarity">
    <text evidence="1 7">Belongs to the endoribonuclease YbeY family.</text>
</comment>
<dbReference type="NCBIfam" id="TIGR00043">
    <property type="entry name" value="rRNA maturation RNase YbeY"/>
    <property type="match status" value="1"/>
</dbReference>
<dbReference type="EC" id="3.1.-.-" evidence="7"/>
<gene>
    <name evidence="7" type="primary">ybeY</name>
    <name evidence="8" type="ORF">JCM19275_2790</name>
</gene>
<dbReference type="PANTHER" id="PTHR46986">
    <property type="entry name" value="ENDORIBONUCLEASE YBEY, CHLOROPLASTIC"/>
    <property type="match status" value="1"/>
</dbReference>
<dbReference type="GO" id="GO:0004521">
    <property type="term" value="F:RNA endonuclease activity"/>
    <property type="evidence" value="ECO:0007669"/>
    <property type="project" value="UniProtKB-UniRule"/>
</dbReference>
<keyword evidence="7" id="KW-0698">rRNA processing</keyword>